<dbReference type="AlphaFoldDB" id="A0A1E3PGS6"/>
<dbReference type="InterPro" id="IPR003877">
    <property type="entry name" value="SPRY_dom"/>
</dbReference>
<dbReference type="InterPro" id="IPR035780">
    <property type="entry name" value="SPRY_Ssh4-like"/>
</dbReference>
<dbReference type="GO" id="GO:0016020">
    <property type="term" value="C:membrane"/>
    <property type="evidence" value="ECO:0007669"/>
    <property type="project" value="UniProtKB-SubCell"/>
</dbReference>
<keyword evidence="3" id="KW-1133">Transmembrane helix</keyword>
<protein>
    <submittedName>
        <fullName evidence="6">SPRY-domain-containing protein</fullName>
    </submittedName>
</protein>
<evidence type="ECO:0000256" key="3">
    <source>
        <dbReference type="ARBA" id="ARBA00022989"/>
    </source>
</evidence>
<evidence type="ECO:0000256" key="2">
    <source>
        <dbReference type="ARBA" id="ARBA00022692"/>
    </source>
</evidence>
<dbReference type="Proteomes" id="UP000095009">
    <property type="component" value="Unassembled WGS sequence"/>
</dbReference>
<evidence type="ECO:0000313" key="7">
    <source>
        <dbReference type="Proteomes" id="UP000095009"/>
    </source>
</evidence>
<dbReference type="SMART" id="SM00449">
    <property type="entry name" value="SPRY"/>
    <property type="match status" value="1"/>
</dbReference>
<keyword evidence="4" id="KW-0472">Membrane</keyword>
<dbReference type="STRING" id="857566.A0A1E3PGS6"/>
<reference evidence="6 7" key="1">
    <citation type="journal article" date="2016" name="Proc. Natl. Acad. Sci. U.S.A.">
        <title>Comparative genomics of biotechnologically important yeasts.</title>
        <authorList>
            <person name="Riley R."/>
            <person name="Haridas S."/>
            <person name="Wolfe K.H."/>
            <person name="Lopes M.R."/>
            <person name="Hittinger C.T."/>
            <person name="Goeker M."/>
            <person name="Salamov A.A."/>
            <person name="Wisecaver J.H."/>
            <person name="Long T.M."/>
            <person name="Calvey C.H."/>
            <person name="Aerts A.L."/>
            <person name="Barry K.W."/>
            <person name="Choi C."/>
            <person name="Clum A."/>
            <person name="Coughlan A.Y."/>
            <person name="Deshpande S."/>
            <person name="Douglass A.P."/>
            <person name="Hanson S.J."/>
            <person name="Klenk H.-P."/>
            <person name="LaButti K.M."/>
            <person name="Lapidus A."/>
            <person name="Lindquist E.A."/>
            <person name="Lipzen A.M."/>
            <person name="Meier-Kolthoff J.P."/>
            <person name="Ohm R.A."/>
            <person name="Otillar R.P."/>
            <person name="Pangilinan J.L."/>
            <person name="Peng Y."/>
            <person name="Rokas A."/>
            <person name="Rosa C.A."/>
            <person name="Scheuner C."/>
            <person name="Sibirny A.A."/>
            <person name="Slot J.C."/>
            <person name="Stielow J.B."/>
            <person name="Sun H."/>
            <person name="Kurtzman C.P."/>
            <person name="Blackwell M."/>
            <person name="Grigoriev I.V."/>
            <person name="Jeffries T.W."/>
        </authorList>
    </citation>
    <scope>NUCLEOTIDE SEQUENCE [LARGE SCALE GENOMIC DNA]</scope>
    <source>
        <strain evidence="6 7">DSM 6958</strain>
    </source>
</reference>
<dbReference type="Pfam" id="PF00622">
    <property type="entry name" value="SPRY"/>
    <property type="match status" value="1"/>
</dbReference>
<dbReference type="Gene3D" id="2.60.120.920">
    <property type="match status" value="1"/>
</dbReference>
<dbReference type="InterPro" id="IPR013320">
    <property type="entry name" value="ConA-like_dom_sf"/>
</dbReference>
<evidence type="ECO:0000256" key="1">
    <source>
        <dbReference type="ARBA" id="ARBA00004167"/>
    </source>
</evidence>
<dbReference type="InterPro" id="IPR001870">
    <property type="entry name" value="B30.2/SPRY"/>
</dbReference>
<dbReference type="InterPro" id="IPR050618">
    <property type="entry name" value="Ubq-SigPath_Reg"/>
</dbReference>
<dbReference type="OrthoDB" id="258495at2759"/>
<dbReference type="PANTHER" id="PTHR12864">
    <property type="entry name" value="RAN BINDING PROTEIN 9-RELATED"/>
    <property type="match status" value="1"/>
</dbReference>
<dbReference type="EMBL" id="KV454411">
    <property type="protein sequence ID" value="ODQ64623.1"/>
    <property type="molecule type" value="Genomic_DNA"/>
</dbReference>
<keyword evidence="7" id="KW-1185">Reference proteome</keyword>
<feature type="domain" description="B30.2/SPRY" evidence="5">
    <location>
        <begin position="80"/>
        <end position="261"/>
    </location>
</feature>
<name>A0A1E3PGS6_9ASCO</name>
<accession>A0A1E3PGS6</accession>
<dbReference type="CDD" id="cd12910">
    <property type="entry name" value="SPRY_SSH4_like"/>
    <property type="match status" value="1"/>
</dbReference>
<dbReference type="SUPFAM" id="SSF49899">
    <property type="entry name" value="Concanavalin A-like lectins/glucanases"/>
    <property type="match status" value="1"/>
</dbReference>
<evidence type="ECO:0000256" key="4">
    <source>
        <dbReference type="ARBA" id="ARBA00023136"/>
    </source>
</evidence>
<comment type="subcellular location">
    <subcellularLocation>
        <location evidence="1">Membrane</location>
        <topology evidence="1">Single-pass membrane protein</topology>
    </subcellularLocation>
</comment>
<sequence length="370" mass="41270">MIGLLSGIVTFLVGLLCCVLWLIFTEQGNIVLNGEGLPGQFDDEEADLEPETTALPQMTEMERYRYFQARGFIRAHPPLSEVTDISLSQYMNIQERGVWAWEFKNNSPHINNCFVEGKTDIYFLDGVTMIQANLPIPKHNDVYYFEVKMYDKPESSLISVGLTTKPYPAFSLPGYHRYSVAYDSTGQKRINQPFFGVPYGPQFYQGDVVGVGYRPRTGTVFFTRNGKRLEEAIHGLKCNLFPTIGANGECNVNVNFGQSGFVFIEANVKKWRFGPIQGSLAPPPPYGDENNTVLLEEGQDYANTCEASDIAVGTSNHILYPSRAPPPFEPALAINQTDLSQSTRENPASTNIFLPTYMSVNDNSENCGMS</sequence>
<keyword evidence="2" id="KW-0812">Transmembrane</keyword>
<gene>
    <name evidence="6" type="ORF">NADFUDRAFT_47255</name>
</gene>
<dbReference type="InterPro" id="IPR043136">
    <property type="entry name" value="B30.2/SPRY_sf"/>
</dbReference>
<proteinExistence type="predicted"/>
<dbReference type="PROSITE" id="PS50188">
    <property type="entry name" value="B302_SPRY"/>
    <property type="match status" value="1"/>
</dbReference>
<evidence type="ECO:0000313" key="6">
    <source>
        <dbReference type="EMBL" id="ODQ64623.1"/>
    </source>
</evidence>
<organism evidence="6 7">
    <name type="scientific">Nadsonia fulvescens var. elongata DSM 6958</name>
    <dbReference type="NCBI Taxonomy" id="857566"/>
    <lineage>
        <taxon>Eukaryota</taxon>
        <taxon>Fungi</taxon>
        <taxon>Dikarya</taxon>
        <taxon>Ascomycota</taxon>
        <taxon>Saccharomycotina</taxon>
        <taxon>Dipodascomycetes</taxon>
        <taxon>Dipodascales</taxon>
        <taxon>Dipodascales incertae sedis</taxon>
        <taxon>Nadsonia</taxon>
    </lineage>
</organism>
<evidence type="ECO:0000259" key="5">
    <source>
        <dbReference type="PROSITE" id="PS50188"/>
    </source>
</evidence>